<sequence length="53" mass="5964">MSKYMDTYIKNVVMTADIVQICESEIILFYSRESGKGKLQEIFIVGAGGHHVI</sequence>
<reference evidence="2" key="1">
    <citation type="journal article" date="2019" name="Int. J. Syst. Evol. Microbiol.">
        <title>The Global Catalogue of Microorganisms (GCM) 10K type strain sequencing project: providing services to taxonomists for standard genome sequencing and annotation.</title>
        <authorList>
            <consortium name="The Broad Institute Genomics Platform"/>
            <consortium name="The Broad Institute Genome Sequencing Center for Infectious Disease"/>
            <person name="Wu L."/>
            <person name="Ma J."/>
        </authorList>
    </citation>
    <scope>NUCLEOTIDE SEQUENCE [LARGE SCALE GENOMIC DNA]</scope>
    <source>
        <strain evidence="2">CGMCC 1.12770</strain>
    </source>
</reference>
<protein>
    <submittedName>
        <fullName evidence="1">Uncharacterized protein</fullName>
    </submittedName>
</protein>
<keyword evidence="2" id="KW-1185">Reference proteome</keyword>
<evidence type="ECO:0000313" key="1">
    <source>
        <dbReference type="EMBL" id="GGH53636.1"/>
    </source>
</evidence>
<dbReference type="EMBL" id="BMFU01000002">
    <property type="protein sequence ID" value="GGH53636.1"/>
    <property type="molecule type" value="Genomic_DNA"/>
</dbReference>
<dbReference type="Proteomes" id="UP000652153">
    <property type="component" value="Unassembled WGS sequence"/>
</dbReference>
<comment type="caution">
    <text evidence="1">The sequence shown here is derived from an EMBL/GenBank/DDBJ whole genome shotgun (WGS) entry which is preliminary data.</text>
</comment>
<organism evidence="1 2">
    <name type="scientific">Paenibacillus silvae</name>
    <dbReference type="NCBI Taxonomy" id="1325358"/>
    <lineage>
        <taxon>Bacteria</taxon>
        <taxon>Bacillati</taxon>
        <taxon>Bacillota</taxon>
        <taxon>Bacilli</taxon>
        <taxon>Bacillales</taxon>
        <taxon>Paenibacillaceae</taxon>
        <taxon>Paenibacillus</taxon>
    </lineage>
</organism>
<name>A0ABQ1Z8A7_9BACL</name>
<proteinExistence type="predicted"/>
<evidence type="ECO:0000313" key="2">
    <source>
        <dbReference type="Proteomes" id="UP000652153"/>
    </source>
</evidence>
<accession>A0ABQ1Z8A7</accession>
<gene>
    <name evidence="1" type="ORF">GCM10008014_21560</name>
</gene>